<evidence type="ECO:0000256" key="2">
    <source>
        <dbReference type="SAM" id="Phobius"/>
    </source>
</evidence>
<keyword evidence="4" id="KW-1185">Reference proteome</keyword>
<dbReference type="EMBL" id="JACCBE010000001">
    <property type="protein sequence ID" value="NYD56326.1"/>
    <property type="molecule type" value="Genomic_DNA"/>
</dbReference>
<organism evidence="3 4">
    <name type="scientific">Nocardioides marinisabuli</name>
    <dbReference type="NCBI Taxonomy" id="419476"/>
    <lineage>
        <taxon>Bacteria</taxon>
        <taxon>Bacillati</taxon>
        <taxon>Actinomycetota</taxon>
        <taxon>Actinomycetes</taxon>
        <taxon>Propionibacteriales</taxon>
        <taxon>Nocardioidaceae</taxon>
        <taxon>Nocardioides</taxon>
    </lineage>
</organism>
<feature type="transmembrane region" description="Helical" evidence="2">
    <location>
        <begin position="43"/>
        <end position="65"/>
    </location>
</feature>
<protein>
    <submittedName>
        <fullName evidence="3">Uncharacterized protein</fullName>
    </submittedName>
</protein>
<gene>
    <name evidence="3" type="ORF">BKA08_000564</name>
</gene>
<keyword evidence="2" id="KW-1133">Transmembrane helix</keyword>
<dbReference type="AlphaFoldDB" id="A0A7Y9EZ03"/>
<reference evidence="3 4" key="1">
    <citation type="submission" date="2020-07" db="EMBL/GenBank/DDBJ databases">
        <title>Sequencing the genomes of 1000 actinobacteria strains.</title>
        <authorList>
            <person name="Klenk H.-P."/>
        </authorList>
    </citation>
    <scope>NUCLEOTIDE SEQUENCE [LARGE SCALE GENOMIC DNA]</scope>
    <source>
        <strain evidence="3 4">DSM 18965</strain>
    </source>
</reference>
<keyword evidence="2" id="KW-0812">Transmembrane</keyword>
<evidence type="ECO:0000313" key="4">
    <source>
        <dbReference type="Proteomes" id="UP000516957"/>
    </source>
</evidence>
<comment type="caution">
    <text evidence="3">The sequence shown here is derived from an EMBL/GenBank/DDBJ whole genome shotgun (WGS) entry which is preliminary data.</text>
</comment>
<name>A0A7Y9EZ03_9ACTN</name>
<evidence type="ECO:0000313" key="3">
    <source>
        <dbReference type="EMBL" id="NYD56326.1"/>
    </source>
</evidence>
<feature type="compositionally biased region" description="Low complexity" evidence="1">
    <location>
        <begin position="74"/>
        <end position="99"/>
    </location>
</feature>
<proteinExistence type="predicted"/>
<evidence type="ECO:0000256" key="1">
    <source>
        <dbReference type="SAM" id="MobiDB-lite"/>
    </source>
</evidence>
<accession>A0A7Y9EZ03</accession>
<feature type="region of interest" description="Disordered" evidence="1">
    <location>
        <begin position="72"/>
        <end position="99"/>
    </location>
</feature>
<keyword evidence="2" id="KW-0472">Membrane</keyword>
<dbReference type="SUPFAM" id="SSF82171">
    <property type="entry name" value="DPP6 N-terminal domain-like"/>
    <property type="match status" value="1"/>
</dbReference>
<dbReference type="RefSeq" id="WP_179614245.1">
    <property type="nucleotide sequence ID" value="NZ_CP059163.1"/>
</dbReference>
<sequence length="384" mass="39142">MSTTEIRDALHAVAESTTVPTLDRTALQRRVGRERRALRGYRALGGVGVAAAATLLVSVVGFPFAGGGTGGVGAPAEQASAASSSAPSSAPSSETGVPGPVPYVLGGRLHVLDPQGVDHELGIDVEEVLGATREFVYVLDRTSTVRRFDAVHGDEGPGSPWAFEEVDSLTPQDVLGARLSSDGRFLGWIDRAERLWVRDLVAGTTSTPRRLPGNSYLADVAQGSGAGLVSQDGELVLLTADGDVPVPTVGDGYGWASSAGGSQVAVVDRDGSTRVYDVATGAARLVDEVRGAGELAPYGGLVASVAPAGAGTTRVTLSRVPGGGSQVLAVPGRAVDAAWLDERYVLVLADDPGAGTSTLHLCPVDASSACSMLPVQGEDLDLPG</sequence>
<dbReference type="Proteomes" id="UP000516957">
    <property type="component" value="Unassembled WGS sequence"/>
</dbReference>